<evidence type="ECO:0000313" key="2">
    <source>
        <dbReference type="Ensembl" id="ENSVURP00010007409.1"/>
    </source>
</evidence>
<name>A0A4X2K609_VOMUR</name>
<evidence type="ECO:0000313" key="3">
    <source>
        <dbReference type="Proteomes" id="UP000314987"/>
    </source>
</evidence>
<dbReference type="OMA" id="AYRREDM"/>
<reference evidence="3" key="1">
    <citation type="submission" date="2018-12" db="EMBL/GenBank/DDBJ databases">
        <authorList>
            <person name="Yazar S."/>
        </authorList>
    </citation>
    <scope>NUCLEOTIDE SEQUENCE [LARGE SCALE GENOMIC DNA]</scope>
</reference>
<accession>A0A4X2K609</accession>
<dbReference type="Ensembl" id="ENSVURT00010008370.1">
    <property type="protein sequence ID" value="ENSVURP00010007409.1"/>
    <property type="gene ID" value="ENSVURG00010005709.1"/>
</dbReference>
<reference evidence="2" key="2">
    <citation type="submission" date="2025-08" db="UniProtKB">
        <authorList>
            <consortium name="Ensembl"/>
        </authorList>
    </citation>
    <scope>IDENTIFICATION</scope>
</reference>
<dbReference type="AlphaFoldDB" id="A0A4X2K609"/>
<dbReference type="Proteomes" id="UP000314987">
    <property type="component" value="Unassembled WGS sequence"/>
</dbReference>
<feature type="region of interest" description="Disordered" evidence="1">
    <location>
        <begin position="26"/>
        <end position="52"/>
    </location>
</feature>
<sequence length="52" mass="6420">MAYRREDMWSNEHYEYDRLLREHLAPQSNPEDDYHREGNIASKKPPLEYRIV</sequence>
<reference evidence="2" key="3">
    <citation type="submission" date="2025-09" db="UniProtKB">
        <authorList>
            <consortium name="Ensembl"/>
        </authorList>
    </citation>
    <scope>IDENTIFICATION</scope>
</reference>
<evidence type="ECO:0000256" key="1">
    <source>
        <dbReference type="SAM" id="MobiDB-lite"/>
    </source>
</evidence>
<keyword evidence="3" id="KW-1185">Reference proteome</keyword>
<proteinExistence type="predicted"/>
<organism evidence="2 3">
    <name type="scientific">Vombatus ursinus</name>
    <name type="common">Common wombat</name>
    <dbReference type="NCBI Taxonomy" id="29139"/>
    <lineage>
        <taxon>Eukaryota</taxon>
        <taxon>Metazoa</taxon>
        <taxon>Chordata</taxon>
        <taxon>Craniata</taxon>
        <taxon>Vertebrata</taxon>
        <taxon>Euteleostomi</taxon>
        <taxon>Mammalia</taxon>
        <taxon>Metatheria</taxon>
        <taxon>Diprotodontia</taxon>
        <taxon>Vombatidae</taxon>
        <taxon>Vombatus</taxon>
    </lineage>
</organism>
<protein>
    <submittedName>
        <fullName evidence="2">Uncharacterized protein</fullName>
    </submittedName>
</protein>